<dbReference type="InterPro" id="IPR051800">
    <property type="entry name" value="PqiA-PqiB_transport"/>
</dbReference>
<dbReference type="KEGG" id="acib:ACBT_0899"/>
<dbReference type="PANTHER" id="PTHR30462:SF3">
    <property type="entry name" value="INTERMEMBRANE TRANSPORT PROTEIN PQIA"/>
    <property type="match status" value="1"/>
</dbReference>
<feature type="transmembrane region" description="Helical" evidence="7">
    <location>
        <begin position="136"/>
        <end position="156"/>
    </location>
</feature>
<dbReference type="Proteomes" id="UP000509513">
    <property type="component" value="Chromosome"/>
</dbReference>
<protein>
    <submittedName>
        <fullName evidence="8">Paraquat-inducible protein A</fullName>
    </submittedName>
</protein>
<dbReference type="Proteomes" id="UP000305417">
    <property type="component" value="Unassembled WGS sequence"/>
</dbReference>
<evidence type="ECO:0000313" key="8">
    <source>
        <dbReference type="EMBL" id="QKJ26819.1"/>
    </source>
</evidence>
<dbReference type="RefSeq" id="WP_024775395.1">
    <property type="nucleotide sequence ID" value="NZ_CP043857.1"/>
</dbReference>
<dbReference type="GO" id="GO:0005886">
    <property type="term" value="C:plasma membrane"/>
    <property type="evidence" value="ECO:0007669"/>
    <property type="project" value="UniProtKB-SubCell"/>
</dbReference>
<accession>A0A5J6RJ60</accession>
<dbReference type="PANTHER" id="PTHR30462">
    <property type="entry name" value="INTERMEMBRANE TRANSPORT PROTEIN PQIB-RELATED"/>
    <property type="match status" value="1"/>
</dbReference>
<keyword evidence="4 7" id="KW-0812">Transmembrane</keyword>
<feature type="transmembrane region" description="Helical" evidence="7">
    <location>
        <begin position="38"/>
        <end position="58"/>
    </location>
</feature>
<gene>
    <name evidence="8" type="primary">pqiA</name>
    <name evidence="8" type="ORF">ACBT_0899</name>
    <name evidence="9" type="ORF">FE247_07740</name>
</gene>
<reference evidence="9 10" key="1">
    <citation type="submission" date="2019-05" db="EMBL/GenBank/DDBJ databases">
        <title>Arcobacter cibarius and Arcobacter thereius providing challenges in identification an antibiotic susceptibility and Quinolone resistance.</title>
        <authorList>
            <person name="Busch A."/>
            <person name="Hanel I."/>
            <person name="Hotzel H."/>
            <person name="Tomaso H."/>
        </authorList>
    </citation>
    <scope>NUCLEOTIDE SEQUENCE [LARGE SCALE GENOMIC DNA]</scope>
    <source>
        <strain evidence="9 10">16CS0831-2</strain>
    </source>
</reference>
<evidence type="ECO:0000256" key="6">
    <source>
        <dbReference type="ARBA" id="ARBA00023136"/>
    </source>
</evidence>
<dbReference type="AlphaFoldDB" id="A0A5J6RJ60"/>
<reference evidence="8 11" key="2">
    <citation type="submission" date="2020-05" db="EMBL/GenBank/DDBJ databases">
        <title>Complete genome sequencing of Campylobacter and Arcobacter type strains.</title>
        <authorList>
            <person name="Miller W.G."/>
            <person name="Yee E."/>
        </authorList>
    </citation>
    <scope>NUCLEOTIDE SEQUENCE [LARGE SCALE GENOMIC DNA]</scope>
    <source>
        <strain evidence="8 11">LMG 21996</strain>
    </source>
</reference>
<feature type="transmembrane region" description="Helical" evidence="7">
    <location>
        <begin position="162"/>
        <end position="182"/>
    </location>
</feature>
<sequence>MVLISCKNCKKVYEKDDYTPFKCDRCNHKVRRRVENSLQISLALTICAMLLYIPAMIYPMMVVTQLGVNQESTIIEGIISFLEYKSYFIAGVIFVASVAIPIVKLFALFFIFLSLRVNVKIENKTKILLYKCIEAIGKWSMIDIYVVALMASIVQLDELFNIKGGVAATSFALMVIITIFAANRFDTRIIWDEQRDDE</sequence>
<dbReference type="InterPro" id="IPR007498">
    <property type="entry name" value="PqiA-like"/>
</dbReference>
<evidence type="ECO:0000313" key="10">
    <source>
        <dbReference type="Proteomes" id="UP000305417"/>
    </source>
</evidence>
<keyword evidence="5 7" id="KW-1133">Transmembrane helix</keyword>
<keyword evidence="2" id="KW-1003">Cell membrane</keyword>
<evidence type="ECO:0000256" key="2">
    <source>
        <dbReference type="ARBA" id="ARBA00022475"/>
    </source>
</evidence>
<organism evidence="8 11">
    <name type="scientific">Aliarcobacter cibarius</name>
    <dbReference type="NCBI Taxonomy" id="255507"/>
    <lineage>
        <taxon>Bacteria</taxon>
        <taxon>Pseudomonadati</taxon>
        <taxon>Campylobacterota</taxon>
        <taxon>Epsilonproteobacteria</taxon>
        <taxon>Campylobacterales</taxon>
        <taxon>Arcobacteraceae</taxon>
        <taxon>Aliarcobacter</taxon>
    </lineage>
</organism>
<dbReference type="STRING" id="1442598.GCA_000522465_01284"/>
<keyword evidence="6 7" id="KW-0472">Membrane</keyword>
<evidence type="ECO:0000256" key="4">
    <source>
        <dbReference type="ARBA" id="ARBA00022692"/>
    </source>
</evidence>
<dbReference type="EMBL" id="VBUC01000017">
    <property type="protein sequence ID" value="TLS98081.1"/>
    <property type="molecule type" value="Genomic_DNA"/>
</dbReference>
<keyword evidence="3" id="KW-0997">Cell inner membrane</keyword>
<evidence type="ECO:0000313" key="11">
    <source>
        <dbReference type="Proteomes" id="UP000509513"/>
    </source>
</evidence>
<feature type="transmembrane region" description="Helical" evidence="7">
    <location>
        <begin position="87"/>
        <end position="115"/>
    </location>
</feature>
<evidence type="ECO:0000256" key="5">
    <source>
        <dbReference type="ARBA" id="ARBA00022989"/>
    </source>
</evidence>
<comment type="subcellular location">
    <subcellularLocation>
        <location evidence="1">Cell inner membrane</location>
    </subcellularLocation>
</comment>
<dbReference type="OrthoDB" id="9800207at2"/>
<evidence type="ECO:0000256" key="1">
    <source>
        <dbReference type="ARBA" id="ARBA00004533"/>
    </source>
</evidence>
<proteinExistence type="predicted"/>
<keyword evidence="10" id="KW-1185">Reference proteome</keyword>
<evidence type="ECO:0000256" key="3">
    <source>
        <dbReference type="ARBA" id="ARBA00022519"/>
    </source>
</evidence>
<dbReference type="Pfam" id="PF04403">
    <property type="entry name" value="PqiA"/>
    <property type="match status" value="1"/>
</dbReference>
<evidence type="ECO:0000313" key="9">
    <source>
        <dbReference type="EMBL" id="TLS98081.1"/>
    </source>
</evidence>
<name>A0A5J6RJ60_9BACT</name>
<dbReference type="EMBL" id="CP054051">
    <property type="protein sequence ID" value="QKJ26819.1"/>
    <property type="molecule type" value="Genomic_DNA"/>
</dbReference>
<evidence type="ECO:0000256" key="7">
    <source>
        <dbReference type="SAM" id="Phobius"/>
    </source>
</evidence>